<organism evidence="1 2">
    <name type="scientific">Oryza sativa subsp. japonica</name>
    <name type="common">Rice</name>
    <dbReference type="NCBI Taxonomy" id="39947"/>
    <lineage>
        <taxon>Eukaryota</taxon>
        <taxon>Viridiplantae</taxon>
        <taxon>Streptophyta</taxon>
        <taxon>Embryophyta</taxon>
        <taxon>Tracheophyta</taxon>
        <taxon>Spermatophyta</taxon>
        <taxon>Magnoliopsida</taxon>
        <taxon>Liliopsida</taxon>
        <taxon>Poales</taxon>
        <taxon>Poaceae</taxon>
        <taxon>BOP clade</taxon>
        <taxon>Oryzoideae</taxon>
        <taxon>Oryzeae</taxon>
        <taxon>Oryzinae</taxon>
        <taxon>Oryza</taxon>
        <taxon>Oryza sativa</taxon>
    </lineage>
</organism>
<accession>Q6YY84</accession>
<reference evidence="2" key="2">
    <citation type="journal article" date="2008" name="Nucleic Acids Res.">
        <title>The rice annotation project database (RAP-DB): 2008 update.</title>
        <authorList>
            <consortium name="The rice annotation project (RAP)"/>
        </authorList>
    </citation>
    <scope>GENOME REANNOTATION</scope>
    <source>
        <strain evidence="2">cv. Nipponbare</strain>
    </source>
</reference>
<dbReference type="AlphaFoldDB" id="Q6YY84"/>
<dbReference type="EMBL" id="AP005640">
    <property type="protein sequence ID" value="BAD17416.1"/>
    <property type="molecule type" value="Genomic_DNA"/>
</dbReference>
<reference evidence="2" key="1">
    <citation type="journal article" date="2005" name="Nature">
        <title>The map-based sequence of the rice genome.</title>
        <authorList>
            <consortium name="International rice genome sequencing project (IRGSP)"/>
            <person name="Matsumoto T."/>
            <person name="Wu J."/>
            <person name="Kanamori H."/>
            <person name="Katayose Y."/>
            <person name="Fujisawa M."/>
            <person name="Namiki N."/>
            <person name="Mizuno H."/>
            <person name="Yamamoto K."/>
            <person name="Antonio B.A."/>
            <person name="Baba T."/>
            <person name="Sakata K."/>
            <person name="Nagamura Y."/>
            <person name="Aoki H."/>
            <person name="Arikawa K."/>
            <person name="Arita K."/>
            <person name="Bito T."/>
            <person name="Chiden Y."/>
            <person name="Fujitsuka N."/>
            <person name="Fukunaka R."/>
            <person name="Hamada M."/>
            <person name="Harada C."/>
            <person name="Hayashi A."/>
            <person name="Hijishita S."/>
            <person name="Honda M."/>
            <person name="Hosokawa S."/>
            <person name="Ichikawa Y."/>
            <person name="Idonuma A."/>
            <person name="Iijima M."/>
            <person name="Ikeda M."/>
            <person name="Ikeno M."/>
            <person name="Ito K."/>
            <person name="Ito S."/>
            <person name="Ito T."/>
            <person name="Ito Y."/>
            <person name="Ito Y."/>
            <person name="Iwabuchi A."/>
            <person name="Kamiya K."/>
            <person name="Karasawa W."/>
            <person name="Kurita K."/>
            <person name="Katagiri S."/>
            <person name="Kikuta A."/>
            <person name="Kobayashi H."/>
            <person name="Kobayashi N."/>
            <person name="Machita K."/>
            <person name="Maehara T."/>
            <person name="Masukawa M."/>
            <person name="Mizubayashi T."/>
            <person name="Mukai Y."/>
            <person name="Nagasaki H."/>
            <person name="Nagata Y."/>
            <person name="Naito S."/>
            <person name="Nakashima M."/>
            <person name="Nakama Y."/>
            <person name="Nakamichi Y."/>
            <person name="Nakamura M."/>
            <person name="Meguro A."/>
            <person name="Negishi M."/>
            <person name="Ohta I."/>
            <person name="Ohta T."/>
            <person name="Okamoto M."/>
            <person name="Ono N."/>
            <person name="Saji S."/>
            <person name="Sakaguchi M."/>
            <person name="Sakai K."/>
            <person name="Shibata M."/>
            <person name="Shimokawa T."/>
            <person name="Song J."/>
            <person name="Takazaki Y."/>
            <person name="Terasawa K."/>
            <person name="Tsugane M."/>
            <person name="Tsuji K."/>
            <person name="Ueda S."/>
            <person name="Waki K."/>
            <person name="Yamagata H."/>
            <person name="Yamamoto M."/>
            <person name="Yamamoto S."/>
            <person name="Yamane H."/>
            <person name="Yoshiki S."/>
            <person name="Yoshihara R."/>
            <person name="Yukawa K."/>
            <person name="Zhong H."/>
            <person name="Yano M."/>
            <person name="Yuan Q."/>
            <person name="Ouyang S."/>
            <person name="Liu J."/>
            <person name="Jones K.M."/>
            <person name="Gansberger K."/>
            <person name="Moffat K."/>
            <person name="Hill J."/>
            <person name="Bera J."/>
            <person name="Fadrosh D."/>
            <person name="Jin S."/>
            <person name="Johri S."/>
            <person name="Kim M."/>
            <person name="Overton L."/>
            <person name="Reardon M."/>
            <person name="Tsitrin T."/>
            <person name="Vuong H."/>
            <person name="Weaver B."/>
            <person name="Ciecko A."/>
            <person name="Tallon L."/>
            <person name="Jackson J."/>
            <person name="Pai G."/>
            <person name="Aken S.V."/>
            <person name="Utterback T."/>
            <person name="Reidmuller S."/>
            <person name="Feldblyum T."/>
            <person name="Hsiao J."/>
            <person name="Zismann V."/>
            <person name="Iobst S."/>
            <person name="de Vazeille A.R."/>
            <person name="Buell C.R."/>
            <person name="Ying K."/>
            <person name="Li Y."/>
            <person name="Lu T."/>
            <person name="Huang Y."/>
            <person name="Zhao Q."/>
            <person name="Feng Q."/>
            <person name="Zhang L."/>
            <person name="Zhu J."/>
            <person name="Weng Q."/>
            <person name="Mu J."/>
            <person name="Lu Y."/>
            <person name="Fan D."/>
            <person name="Liu Y."/>
            <person name="Guan J."/>
            <person name="Zhang Y."/>
            <person name="Yu S."/>
            <person name="Liu X."/>
            <person name="Zhang Y."/>
            <person name="Hong G."/>
            <person name="Han B."/>
            <person name="Choisne N."/>
            <person name="Demange N."/>
            <person name="Orjeda G."/>
            <person name="Samain S."/>
            <person name="Cattolico L."/>
            <person name="Pelletier E."/>
            <person name="Couloux A."/>
            <person name="Segurens B."/>
            <person name="Wincker P."/>
            <person name="D'Hont A."/>
            <person name="Scarpelli C."/>
            <person name="Weissenbach J."/>
            <person name="Salanoubat M."/>
            <person name="Quetier F."/>
            <person name="Yu Y."/>
            <person name="Kim H.R."/>
            <person name="Rambo T."/>
            <person name="Currie J."/>
            <person name="Collura K."/>
            <person name="Luo M."/>
            <person name="Yang T."/>
            <person name="Ammiraju J.S.S."/>
            <person name="Engler F."/>
            <person name="Soderlund C."/>
            <person name="Wing R.A."/>
            <person name="Palmer L.E."/>
            <person name="de la Bastide M."/>
            <person name="Spiegel L."/>
            <person name="Nascimento L."/>
            <person name="Zutavern T."/>
            <person name="O'Shaughnessy A."/>
            <person name="Dike S."/>
            <person name="Dedhia N."/>
            <person name="Preston R."/>
            <person name="Balija V."/>
            <person name="McCombie W.R."/>
            <person name="Chow T."/>
            <person name="Chen H."/>
            <person name="Chung M."/>
            <person name="Chen C."/>
            <person name="Shaw J."/>
            <person name="Wu H."/>
            <person name="Hsiao K."/>
            <person name="Chao Y."/>
            <person name="Chu M."/>
            <person name="Cheng C."/>
            <person name="Hour A."/>
            <person name="Lee P."/>
            <person name="Lin S."/>
            <person name="Lin Y."/>
            <person name="Liou J."/>
            <person name="Liu S."/>
            <person name="Hsing Y."/>
            <person name="Raghuvanshi S."/>
            <person name="Mohanty A."/>
            <person name="Bharti A.K."/>
            <person name="Gaur A."/>
            <person name="Gupta V."/>
            <person name="Kumar D."/>
            <person name="Ravi V."/>
            <person name="Vij S."/>
            <person name="Kapur A."/>
            <person name="Khurana P."/>
            <person name="Khurana P."/>
            <person name="Khurana J.P."/>
            <person name="Tyagi A.K."/>
            <person name="Gaikwad K."/>
            <person name="Singh A."/>
            <person name="Dalal V."/>
            <person name="Srivastava S."/>
            <person name="Dixit A."/>
            <person name="Pal A.K."/>
            <person name="Ghazi I.A."/>
            <person name="Yadav M."/>
            <person name="Pandit A."/>
            <person name="Bhargava A."/>
            <person name="Sureshbabu K."/>
            <person name="Batra K."/>
            <person name="Sharma T.R."/>
            <person name="Mohapatra T."/>
            <person name="Singh N.K."/>
            <person name="Messing J."/>
            <person name="Nelson A.B."/>
            <person name="Fuks G."/>
            <person name="Kavchok S."/>
            <person name="Keizer G."/>
            <person name="Linton E."/>
            <person name="Llaca V."/>
            <person name="Song R."/>
            <person name="Tanyolac B."/>
            <person name="Young S."/>
            <person name="Ho-Il K."/>
            <person name="Hahn J.H."/>
            <person name="Sangsakoo G."/>
            <person name="Vanavichit A."/>
            <person name="de Mattos Luiz.A.T."/>
            <person name="Zimmer P.D."/>
            <person name="Malone G."/>
            <person name="Dellagostin O."/>
            <person name="de Oliveira A.C."/>
            <person name="Bevan M."/>
            <person name="Bancroft I."/>
            <person name="Minx P."/>
            <person name="Cordum H."/>
            <person name="Wilson R."/>
            <person name="Cheng Z."/>
            <person name="Jin W."/>
            <person name="Jiang J."/>
            <person name="Leong S.A."/>
            <person name="Iwama H."/>
            <person name="Gojobori T."/>
            <person name="Itoh T."/>
            <person name="Niimura Y."/>
            <person name="Fujii Y."/>
            <person name="Habara T."/>
            <person name="Sakai H."/>
            <person name="Sato Y."/>
            <person name="Wilson G."/>
            <person name="Kumar K."/>
            <person name="McCouch S."/>
            <person name="Juretic N."/>
            <person name="Hoen D."/>
            <person name="Wright S."/>
            <person name="Bruskiewich R."/>
            <person name="Bureau T."/>
            <person name="Miyao A."/>
            <person name="Hirochika H."/>
            <person name="Nishikawa T."/>
            <person name="Kadowaki K."/>
            <person name="Sugiura M."/>
            <person name="Burr B."/>
            <person name="Sasaki T."/>
        </authorList>
    </citation>
    <scope>NUCLEOTIDE SEQUENCE [LARGE SCALE GENOMIC DNA]</scope>
    <source>
        <strain evidence="2">cv. Nipponbare</strain>
    </source>
</reference>
<protein>
    <submittedName>
        <fullName evidence="1">Uncharacterized protein</fullName>
    </submittedName>
</protein>
<sequence>MVPMTCINAVGNKTPLQLVLWDDDDDLDAPPEGDGSAARTGEAIQIRQDIANANHSTIAIYDFALKRIIQEIIEVNQGSGNILHPGLCYPAYNGV</sequence>
<name>Q6YY84_ORYSJ</name>
<evidence type="ECO:0000313" key="2">
    <source>
        <dbReference type="Proteomes" id="UP000000763"/>
    </source>
</evidence>
<dbReference type="Proteomes" id="UP000000763">
    <property type="component" value="Chromosome 2"/>
</dbReference>
<gene>
    <name evidence="1" type="primary">OSJNBa0006O15.14</name>
</gene>
<evidence type="ECO:0000313" key="1">
    <source>
        <dbReference type="EMBL" id="BAD17416.1"/>
    </source>
</evidence>
<proteinExistence type="predicted"/>